<protein>
    <submittedName>
        <fullName evidence="1">Uncharacterized protein</fullName>
    </submittedName>
</protein>
<evidence type="ECO:0000313" key="1">
    <source>
        <dbReference type="EMBL" id="KAG0413042.1"/>
    </source>
</evidence>
<dbReference type="Proteomes" id="UP000805193">
    <property type="component" value="Unassembled WGS sequence"/>
</dbReference>
<dbReference type="EMBL" id="JABSTQ010011298">
    <property type="protein sequence ID" value="KAG0413042.1"/>
    <property type="molecule type" value="Genomic_DNA"/>
</dbReference>
<comment type="caution">
    <text evidence="1">The sequence shown here is derived from an EMBL/GenBank/DDBJ whole genome shotgun (WGS) entry which is preliminary data.</text>
</comment>
<name>A0AC60P154_IXOPE</name>
<accession>A0AC60P154</accession>
<reference evidence="1 2" key="1">
    <citation type="journal article" date="2020" name="Cell">
        <title>Large-Scale Comparative Analyses of Tick Genomes Elucidate Their Genetic Diversity and Vector Capacities.</title>
        <authorList>
            <consortium name="Tick Genome and Microbiome Consortium (TIGMIC)"/>
            <person name="Jia N."/>
            <person name="Wang J."/>
            <person name="Shi W."/>
            <person name="Du L."/>
            <person name="Sun Y."/>
            <person name="Zhan W."/>
            <person name="Jiang J.F."/>
            <person name="Wang Q."/>
            <person name="Zhang B."/>
            <person name="Ji P."/>
            <person name="Bell-Sakyi L."/>
            <person name="Cui X.M."/>
            <person name="Yuan T.T."/>
            <person name="Jiang B.G."/>
            <person name="Yang W.F."/>
            <person name="Lam T.T."/>
            <person name="Chang Q.C."/>
            <person name="Ding S.J."/>
            <person name="Wang X.J."/>
            <person name="Zhu J.G."/>
            <person name="Ruan X.D."/>
            <person name="Zhao L."/>
            <person name="Wei J.T."/>
            <person name="Ye R.Z."/>
            <person name="Que T.C."/>
            <person name="Du C.H."/>
            <person name="Zhou Y.H."/>
            <person name="Cheng J.X."/>
            <person name="Dai P.F."/>
            <person name="Guo W.B."/>
            <person name="Han X.H."/>
            <person name="Huang E.J."/>
            <person name="Li L.F."/>
            <person name="Wei W."/>
            <person name="Gao Y.C."/>
            <person name="Liu J.Z."/>
            <person name="Shao H.Z."/>
            <person name="Wang X."/>
            <person name="Wang C.C."/>
            <person name="Yang T.C."/>
            <person name="Huo Q.B."/>
            <person name="Li W."/>
            <person name="Chen H.Y."/>
            <person name="Chen S.E."/>
            <person name="Zhou L.G."/>
            <person name="Ni X.B."/>
            <person name="Tian J.H."/>
            <person name="Sheng Y."/>
            <person name="Liu T."/>
            <person name="Pan Y.S."/>
            <person name="Xia L.Y."/>
            <person name="Li J."/>
            <person name="Zhao F."/>
            <person name="Cao W.C."/>
        </authorList>
    </citation>
    <scope>NUCLEOTIDE SEQUENCE [LARGE SCALE GENOMIC DNA]</scope>
    <source>
        <strain evidence="1">Iper-2018</strain>
    </source>
</reference>
<proteinExistence type="predicted"/>
<organism evidence="1 2">
    <name type="scientific">Ixodes persulcatus</name>
    <name type="common">Taiga tick</name>
    <dbReference type="NCBI Taxonomy" id="34615"/>
    <lineage>
        <taxon>Eukaryota</taxon>
        <taxon>Metazoa</taxon>
        <taxon>Ecdysozoa</taxon>
        <taxon>Arthropoda</taxon>
        <taxon>Chelicerata</taxon>
        <taxon>Arachnida</taxon>
        <taxon>Acari</taxon>
        <taxon>Parasitiformes</taxon>
        <taxon>Ixodida</taxon>
        <taxon>Ixodoidea</taxon>
        <taxon>Ixodidae</taxon>
        <taxon>Ixodinae</taxon>
        <taxon>Ixodes</taxon>
    </lineage>
</organism>
<keyword evidence="2" id="KW-1185">Reference proteome</keyword>
<evidence type="ECO:0000313" key="2">
    <source>
        <dbReference type="Proteomes" id="UP000805193"/>
    </source>
</evidence>
<sequence>MPFPREADELRMVFTSDITTNRKGFEIKVTQEAGGCFRAPLSPGSVPSSSSQPTQGTCGRLHYSSGVLESPRHPFAYPPNLDCHYWIHRASPSVCRAQLRFSRFDVGSPLGGVCTSDYLDIQGTRYCGRRDGQTLIVDFPEGKNSLELILHSDSVSEKSGFHLDVTQLSSGCIRPPLPAESCDQTVRRESFQLMSPGFRQGGYPPSTHCVYTVKKHDFRVCALQVKMEAFDLEQDSGCSKDYLQFNNLRFCGKQAYGTTRTIEFLDDEMKIQFHANPTMQAFLIDRAVTFDSQFLKELFLQRLPPSVQMILATASDLSLPAWTLYADKIMEFASRHPVTFTVSSVQRPEPATPATHAPAAAAVTKDEIAALREDVQHLQELVASTLCLSSPCNPSVRLGYCAMEVHSWARGGASASAAAMTPLLWNAQTGEAGAVAVLVRQLCAV</sequence>
<gene>
    <name evidence="1" type="ORF">HPB47_009807</name>
</gene>